<evidence type="ECO:0000313" key="2">
    <source>
        <dbReference type="Proteomes" id="UP000294752"/>
    </source>
</evidence>
<dbReference type="EMBL" id="SNZV01000016">
    <property type="protein sequence ID" value="TDS06601.1"/>
    <property type="molecule type" value="Genomic_DNA"/>
</dbReference>
<keyword evidence="2" id="KW-1185">Reference proteome</keyword>
<evidence type="ECO:0000313" key="1">
    <source>
        <dbReference type="EMBL" id="TDS06601.1"/>
    </source>
</evidence>
<reference evidence="1 2" key="1">
    <citation type="submission" date="2019-03" db="EMBL/GenBank/DDBJ databases">
        <title>Genomic Encyclopedia of Type Strains, Phase III (KMG-III): the genomes of soil and plant-associated and newly described type strains.</title>
        <authorList>
            <person name="Whitman W."/>
        </authorList>
    </citation>
    <scope>NUCLEOTIDE SEQUENCE [LARGE SCALE GENOMIC DNA]</scope>
    <source>
        <strain evidence="1 2">CGMCC 1.12801</strain>
    </source>
</reference>
<comment type="caution">
    <text evidence="1">The sequence shown here is derived from an EMBL/GenBank/DDBJ whole genome shotgun (WGS) entry which is preliminary data.</text>
</comment>
<name>A0A4R7CQF1_9SPHI</name>
<gene>
    <name evidence="1" type="ORF">B0I21_11641</name>
</gene>
<dbReference type="AlphaFoldDB" id="A0A4R7CQF1"/>
<protein>
    <submittedName>
        <fullName evidence="1">Uncharacterized protein</fullName>
    </submittedName>
</protein>
<proteinExistence type="predicted"/>
<organism evidence="1 2">
    <name type="scientific">Sphingobacterium paludis</name>
    <dbReference type="NCBI Taxonomy" id="1476465"/>
    <lineage>
        <taxon>Bacteria</taxon>
        <taxon>Pseudomonadati</taxon>
        <taxon>Bacteroidota</taxon>
        <taxon>Sphingobacteriia</taxon>
        <taxon>Sphingobacteriales</taxon>
        <taxon>Sphingobacteriaceae</taxon>
        <taxon>Sphingobacterium</taxon>
    </lineage>
</organism>
<sequence length="49" mass="5441">MGRKIRAKSLAFNMTKSSIANSMTLHLAMESLLMKILPLGWAITYGKNT</sequence>
<accession>A0A4R7CQF1</accession>
<dbReference type="Proteomes" id="UP000294752">
    <property type="component" value="Unassembled WGS sequence"/>
</dbReference>